<accession>A0A4U1CH69</accession>
<dbReference type="RefSeq" id="WP_136842831.1">
    <property type="nucleotide sequence ID" value="NZ_SWBR01000004.1"/>
</dbReference>
<dbReference type="SUPFAM" id="SSF56601">
    <property type="entry name" value="beta-lactamase/transpeptidase-like"/>
    <property type="match status" value="1"/>
</dbReference>
<evidence type="ECO:0000259" key="1">
    <source>
        <dbReference type="Pfam" id="PF00144"/>
    </source>
</evidence>
<dbReference type="InterPro" id="IPR001466">
    <property type="entry name" value="Beta-lactam-related"/>
</dbReference>
<dbReference type="Gene3D" id="3.40.710.10">
    <property type="entry name" value="DD-peptidase/beta-lactamase superfamily"/>
    <property type="match status" value="1"/>
</dbReference>
<gene>
    <name evidence="2" type="ORF">FA048_15680</name>
</gene>
<proteinExistence type="predicted"/>
<sequence>MMKYLYTLFLIFLCQGLFIKLYAQEKKYAHEIELKIKAVENNLGLQVRIEGEPNHTLKGRMNFYHVNGVSIAMIKDYKIEWARSYGWADSVEQRRVTMGTLFQAGSISKSLNGVGVLKMVQDKRLNLYTDVNDYLTTWKFPYDSLAKSKKITLANLLSHTAGLSVHGFPGYEKGDTIPMLVQILNGERPANTAAVRSAFEPGLKYQYSGGGTTISQLIVQDITKKPYDEFMWENVLKPMGMKNSFYTQPPPGDKQKLLASGYYNDGKAVKGKYHIYPEQAAAGLWTNPTDLAYYIIETQLALQGKSNKVLSQEMTKLRLTPYVHNSAALGVFIIKRGEQTYFQHTGADEGFVSQYYGSMEGGNGVVVMVNSDNGAITEEIINSVATVYGWKGFYNPLQRPKIITVPQNILENYVGEYKRKADDKFYIKISLVNGRFFYSEPGWDGFELYAGAENDFFSREFPVGITFIKDAVGKVIELEYHRGSRNEKFKKTK</sequence>
<dbReference type="AlphaFoldDB" id="A0A4U1CH69"/>
<protein>
    <submittedName>
        <fullName evidence="2">Beta-lactamase family protein</fullName>
    </submittedName>
</protein>
<evidence type="ECO:0000313" key="2">
    <source>
        <dbReference type="EMBL" id="TKC06645.1"/>
    </source>
</evidence>
<dbReference type="PANTHER" id="PTHR46825:SF12">
    <property type="entry name" value="PENICILLIN-BINDING PROTEIN 4"/>
    <property type="match status" value="1"/>
</dbReference>
<evidence type="ECO:0000313" key="3">
    <source>
        <dbReference type="Proteomes" id="UP000309488"/>
    </source>
</evidence>
<reference evidence="2 3" key="1">
    <citation type="submission" date="2019-04" db="EMBL/GenBank/DDBJ databases">
        <title>Pedobacter sp. RP-3-22 sp. nov., isolated from Arctic soil.</title>
        <authorList>
            <person name="Dahal R.H."/>
            <person name="Kim D.-U."/>
        </authorList>
    </citation>
    <scope>NUCLEOTIDE SEQUENCE [LARGE SCALE GENOMIC DNA]</scope>
    <source>
        <strain evidence="2 3">RP-3-22</strain>
    </source>
</reference>
<dbReference type="InterPro" id="IPR050491">
    <property type="entry name" value="AmpC-like"/>
</dbReference>
<organism evidence="2 3">
    <name type="scientific">Pedobacter polaris</name>
    <dbReference type="NCBI Taxonomy" id="2571273"/>
    <lineage>
        <taxon>Bacteria</taxon>
        <taxon>Pseudomonadati</taxon>
        <taxon>Bacteroidota</taxon>
        <taxon>Sphingobacteriia</taxon>
        <taxon>Sphingobacteriales</taxon>
        <taxon>Sphingobacteriaceae</taxon>
        <taxon>Pedobacter</taxon>
    </lineage>
</organism>
<dbReference type="EMBL" id="SWBR01000004">
    <property type="protein sequence ID" value="TKC06645.1"/>
    <property type="molecule type" value="Genomic_DNA"/>
</dbReference>
<dbReference type="Proteomes" id="UP000309488">
    <property type="component" value="Unassembled WGS sequence"/>
</dbReference>
<dbReference type="PANTHER" id="PTHR46825">
    <property type="entry name" value="D-ALANYL-D-ALANINE-CARBOXYPEPTIDASE/ENDOPEPTIDASE AMPH"/>
    <property type="match status" value="1"/>
</dbReference>
<dbReference type="OrthoDB" id="9797709at2"/>
<dbReference type="Pfam" id="PF00144">
    <property type="entry name" value="Beta-lactamase"/>
    <property type="match status" value="1"/>
</dbReference>
<comment type="caution">
    <text evidence="2">The sequence shown here is derived from an EMBL/GenBank/DDBJ whole genome shotgun (WGS) entry which is preliminary data.</text>
</comment>
<dbReference type="InterPro" id="IPR012338">
    <property type="entry name" value="Beta-lactam/transpept-like"/>
</dbReference>
<name>A0A4U1CH69_9SPHI</name>
<keyword evidence="3" id="KW-1185">Reference proteome</keyword>
<feature type="domain" description="Beta-lactamase-related" evidence="1">
    <location>
        <begin position="56"/>
        <end position="374"/>
    </location>
</feature>